<protein>
    <submittedName>
        <fullName evidence="1">Uncharacterized protein</fullName>
    </submittedName>
</protein>
<accession>A0A450TR80</accession>
<proteinExistence type="predicted"/>
<dbReference type="AlphaFoldDB" id="A0A450TR80"/>
<sequence length="109" mass="12415">MNEFRHTREEKRQEQLGGYLSAASPAVMLSLTWLRVGLRTHEWRNILRIRAFPRLWHSGVMQNLGLVYRCGGSAGFVFPDNDRKNAPASRFIPRAKALGIPEAVVRVTL</sequence>
<dbReference type="EMBL" id="CAADFE010000024">
    <property type="protein sequence ID" value="VFJ70746.1"/>
    <property type="molecule type" value="Genomic_DNA"/>
</dbReference>
<organism evidence="1">
    <name type="scientific">Candidatus Kentrum sp. FW</name>
    <dbReference type="NCBI Taxonomy" id="2126338"/>
    <lineage>
        <taxon>Bacteria</taxon>
        <taxon>Pseudomonadati</taxon>
        <taxon>Pseudomonadota</taxon>
        <taxon>Gammaproteobacteria</taxon>
        <taxon>Candidatus Kentrum</taxon>
    </lineage>
</organism>
<name>A0A450TR80_9GAMM</name>
<gene>
    <name evidence="1" type="ORF">BECKFW1821C_GA0114237_102439</name>
</gene>
<reference evidence="1" key="1">
    <citation type="submission" date="2019-02" db="EMBL/GenBank/DDBJ databases">
        <authorList>
            <person name="Gruber-Vodicka R. H."/>
            <person name="Seah K. B. B."/>
        </authorList>
    </citation>
    <scope>NUCLEOTIDE SEQUENCE</scope>
    <source>
        <strain evidence="1">BECK_BZ131</strain>
    </source>
</reference>
<evidence type="ECO:0000313" key="1">
    <source>
        <dbReference type="EMBL" id="VFJ70746.1"/>
    </source>
</evidence>